<dbReference type="EMBL" id="BKCJ010093066">
    <property type="protein sequence ID" value="GEX16691.1"/>
    <property type="molecule type" value="Genomic_DNA"/>
</dbReference>
<feature type="compositionally biased region" description="Polar residues" evidence="1">
    <location>
        <begin position="575"/>
        <end position="592"/>
    </location>
</feature>
<feature type="compositionally biased region" description="Basic and acidic residues" evidence="1">
    <location>
        <begin position="675"/>
        <end position="684"/>
    </location>
</feature>
<dbReference type="PANTHER" id="PTHR11439:SF463">
    <property type="entry name" value="REVERSE TRANSCRIPTASE TY1_COPIA-TYPE DOMAIN-CONTAINING PROTEIN"/>
    <property type="match status" value="1"/>
</dbReference>
<dbReference type="InterPro" id="IPR013103">
    <property type="entry name" value="RVT_2"/>
</dbReference>
<dbReference type="Pfam" id="PF07727">
    <property type="entry name" value="RVT_2"/>
    <property type="match status" value="1"/>
</dbReference>
<feature type="domain" description="Reverse transcriptase Ty1/copia-type" evidence="2">
    <location>
        <begin position="101"/>
        <end position="237"/>
    </location>
</feature>
<name>A0A699H344_TANCI</name>
<evidence type="ECO:0000256" key="1">
    <source>
        <dbReference type="SAM" id="MobiDB-lite"/>
    </source>
</evidence>
<feature type="region of interest" description="Disordered" evidence="1">
    <location>
        <begin position="459"/>
        <end position="508"/>
    </location>
</feature>
<proteinExistence type="predicted"/>
<comment type="caution">
    <text evidence="3">The sequence shown here is derived from an EMBL/GenBank/DDBJ whole genome shotgun (WGS) entry which is preliminary data.</text>
</comment>
<dbReference type="PANTHER" id="PTHR11439">
    <property type="entry name" value="GAG-POL-RELATED RETROTRANSPOSON"/>
    <property type="match status" value="1"/>
</dbReference>
<evidence type="ECO:0000259" key="2">
    <source>
        <dbReference type="Pfam" id="PF07727"/>
    </source>
</evidence>
<feature type="compositionally biased region" description="Acidic residues" evidence="1">
    <location>
        <begin position="649"/>
        <end position="674"/>
    </location>
</feature>
<accession>A0A699H344</accession>
<feature type="region of interest" description="Disordered" evidence="1">
    <location>
        <begin position="892"/>
        <end position="918"/>
    </location>
</feature>
<evidence type="ECO:0000313" key="3">
    <source>
        <dbReference type="EMBL" id="GEX16691.1"/>
    </source>
</evidence>
<sequence>MVVSRLPTVLTITHTPAVLTSVSNFPAAPRAVEIADLPVSTSIGQDAPSSSIPSTQVLEHSLIISQSVEESPKTPLFYDDPLHEFLHEDSTSQGSSSNVKIDEFDGVLKNTARLVAQGFKKKEGIDFEESFTSVVRIEAIRIFVANAANKNMTIFQMDVKMAFLNGELKEEVYVSQPEGFVDQEYPSHVYKLKKALYGLKQAPRAWYDMLSSFPILQHFSKGAVDPTLFTWKARNDLLLAKPIEKHLTAVKRIFRYLKGTINMGLWYSKDTDMSLTSYSNTDHAGYQDTRQSGEWNSGTLLCSDGILTGWHLHQTVAKRKIQLLNRKAWNELLYIHSNACVYFVTQPVLSNQIRQFWYTIKKVQDTDPYEFLLANKKCTINAEVFKTILNICPRVEGVDFNVVPDDKTTLTVLIDLGYKGPLNRHTNIFLDHMHPPSRTLAAIINKCLSRKTTSNDKLQKSRIDILGKGSKGKKTTKESQETLDVFKESKPEPKPAKKKTSGKRRVKKNVTLSADENIISDDPDAALELAKSISQTKAEEAKEARKVHATHARTVTKSVPESAKKKSSGRGSKSVVIQDTLSALKSKPATSKTKLKGALSLTAQEQEAADIMQALKEIISATSSEGTGTKPGVLDEDKDNTEDKVILEWGDEQDSEFSDNDNDDDEKDDKDSDADDKGNDHVSDTQDADDEDVETKSDEDEIYKYKIHVRKDEDVEMEVTEVKETDKGEEKVTDAAKEESGKTSKAKDDAKKSEFPPSSSSLSVSLDFGDQFLKLSSDSTLVSIVKDCADAYVSSLLDIPIQHETPQTQSIRTEDSRISVPSPQVTPIFSSLHQTPTPILTPPITTDDSTVTTAVPEFNALFAVELRIAKLEKYVYELKTIDHSFEALAPSTTKETLKGEAPTKGSKTGKFSPTKEPVEEPIAETLNLDWFKQPPRPPTPNPEWNERQPSLIGIIHKEIVTCLIYLSLFLYKVTYTTSITKTKAARYKIKGIEDMVPTLWSTIKHAVKKLQEYGHLEEIMVKRSYQKLYNFKGGEFVDLHLNDIQDMLLLAIQHNMFHLDGSDIVDFIMAVRMFTRCLILKRRGEDLQLGVESYQKKLNITKPKKTFPEIKFKEPYTPSYDPQELFMKI</sequence>
<feature type="compositionally biased region" description="Basic and acidic residues" evidence="1">
    <location>
        <begin position="475"/>
        <end position="495"/>
    </location>
</feature>
<feature type="compositionally biased region" description="Basic and acidic residues" evidence="1">
    <location>
        <begin position="720"/>
        <end position="754"/>
    </location>
</feature>
<dbReference type="AlphaFoldDB" id="A0A699H344"/>
<gene>
    <name evidence="3" type="ORF">Tci_288666</name>
</gene>
<protein>
    <submittedName>
        <fullName evidence="3">Copia protein</fullName>
    </submittedName>
</protein>
<feature type="region of interest" description="Disordered" evidence="1">
    <location>
        <begin position="620"/>
        <end position="762"/>
    </location>
</feature>
<organism evidence="3">
    <name type="scientific">Tanacetum cinerariifolium</name>
    <name type="common">Dalmatian daisy</name>
    <name type="synonym">Chrysanthemum cinerariifolium</name>
    <dbReference type="NCBI Taxonomy" id="118510"/>
    <lineage>
        <taxon>Eukaryota</taxon>
        <taxon>Viridiplantae</taxon>
        <taxon>Streptophyta</taxon>
        <taxon>Embryophyta</taxon>
        <taxon>Tracheophyta</taxon>
        <taxon>Spermatophyta</taxon>
        <taxon>Magnoliopsida</taxon>
        <taxon>eudicotyledons</taxon>
        <taxon>Gunneridae</taxon>
        <taxon>Pentapetalae</taxon>
        <taxon>asterids</taxon>
        <taxon>campanulids</taxon>
        <taxon>Asterales</taxon>
        <taxon>Asteraceae</taxon>
        <taxon>Asteroideae</taxon>
        <taxon>Anthemideae</taxon>
        <taxon>Anthemidinae</taxon>
        <taxon>Tanacetum</taxon>
    </lineage>
</organism>
<feature type="compositionally biased region" description="Basic residues" evidence="1">
    <location>
        <begin position="496"/>
        <end position="508"/>
    </location>
</feature>
<feature type="compositionally biased region" description="Acidic residues" evidence="1">
    <location>
        <begin position="686"/>
        <end position="701"/>
    </location>
</feature>
<feature type="region of interest" description="Disordered" evidence="1">
    <location>
        <begin position="539"/>
        <end position="599"/>
    </location>
</feature>
<reference evidence="3" key="1">
    <citation type="journal article" date="2019" name="Sci. Rep.">
        <title>Draft genome of Tanacetum cinerariifolium, the natural source of mosquito coil.</title>
        <authorList>
            <person name="Yamashiro T."/>
            <person name="Shiraishi A."/>
            <person name="Satake H."/>
            <person name="Nakayama K."/>
        </authorList>
    </citation>
    <scope>NUCLEOTIDE SEQUENCE</scope>
</reference>